<dbReference type="InterPro" id="IPR036890">
    <property type="entry name" value="HATPase_C_sf"/>
</dbReference>
<dbReference type="InterPro" id="IPR013783">
    <property type="entry name" value="Ig-like_fold"/>
</dbReference>
<evidence type="ECO:0000256" key="1">
    <source>
        <dbReference type="ARBA" id="ARBA00000085"/>
    </source>
</evidence>
<feature type="domain" description="Histidine kinase" evidence="6">
    <location>
        <begin position="776"/>
        <end position="980"/>
    </location>
</feature>
<dbReference type="InterPro" id="IPR005467">
    <property type="entry name" value="His_kinase_dom"/>
</dbReference>
<dbReference type="PANTHER" id="PTHR43547">
    <property type="entry name" value="TWO-COMPONENT HISTIDINE KINASE"/>
    <property type="match status" value="1"/>
</dbReference>
<name>A0ABU6HRG3_9FLAO</name>
<feature type="transmembrane region" description="Helical" evidence="4">
    <location>
        <begin position="706"/>
        <end position="724"/>
    </location>
</feature>
<evidence type="ECO:0000313" key="7">
    <source>
        <dbReference type="EMBL" id="MEC3875646.1"/>
    </source>
</evidence>
<evidence type="ECO:0000313" key="8">
    <source>
        <dbReference type="Proteomes" id="UP001348397"/>
    </source>
</evidence>
<dbReference type="Gene3D" id="2.60.40.10">
    <property type="entry name" value="Immunoglobulins"/>
    <property type="match status" value="1"/>
</dbReference>
<comment type="catalytic activity">
    <reaction evidence="1">
        <text>ATP + protein L-histidine = ADP + protein N-phospho-L-histidine.</text>
        <dbReference type="EC" id="2.7.13.3"/>
    </reaction>
</comment>
<feature type="signal peptide" evidence="5">
    <location>
        <begin position="1"/>
        <end position="20"/>
    </location>
</feature>
<dbReference type="PANTHER" id="PTHR43547:SF2">
    <property type="entry name" value="HYBRID SIGNAL TRANSDUCTION HISTIDINE KINASE C"/>
    <property type="match status" value="1"/>
</dbReference>
<proteinExistence type="predicted"/>
<keyword evidence="4" id="KW-0472">Membrane</keyword>
<dbReference type="InterPro" id="IPR003594">
    <property type="entry name" value="HATPase_dom"/>
</dbReference>
<dbReference type="CDD" id="cd00082">
    <property type="entry name" value="HisKA"/>
    <property type="match status" value="1"/>
</dbReference>
<dbReference type="Pfam" id="PF00512">
    <property type="entry name" value="HisKA"/>
    <property type="match status" value="1"/>
</dbReference>
<dbReference type="InterPro" id="IPR003661">
    <property type="entry name" value="HisK_dim/P_dom"/>
</dbReference>
<accession>A0ABU6HRG3</accession>
<dbReference type="SMART" id="SM00387">
    <property type="entry name" value="HATPase_c"/>
    <property type="match status" value="1"/>
</dbReference>
<dbReference type="RefSeq" id="WP_326320460.1">
    <property type="nucleotide sequence ID" value="NZ_JAYLAA010000033.1"/>
</dbReference>
<dbReference type="Pfam" id="PF07494">
    <property type="entry name" value="Reg_prop"/>
    <property type="match status" value="1"/>
</dbReference>
<keyword evidence="5" id="KW-0732">Signal</keyword>
<dbReference type="SUPFAM" id="SSF55874">
    <property type="entry name" value="ATPase domain of HSP90 chaperone/DNA topoisomerase II/histidine kinase"/>
    <property type="match status" value="1"/>
</dbReference>
<keyword evidence="4" id="KW-1133">Transmembrane helix</keyword>
<dbReference type="Gene3D" id="3.30.565.10">
    <property type="entry name" value="Histidine kinase-like ATPase, C-terminal domain"/>
    <property type="match status" value="1"/>
</dbReference>
<evidence type="ECO:0000256" key="2">
    <source>
        <dbReference type="ARBA" id="ARBA00012438"/>
    </source>
</evidence>
<dbReference type="EMBL" id="JAYLAA010000033">
    <property type="protein sequence ID" value="MEC3875646.1"/>
    <property type="molecule type" value="Genomic_DNA"/>
</dbReference>
<dbReference type="Proteomes" id="UP001348397">
    <property type="component" value="Unassembled WGS sequence"/>
</dbReference>
<dbReference type="GO" id="GO:0005524">
    <property type="term" value="F:ATP binding"/>
    <property type="evidence" value="ECO:0007669"/>
    <property type="project" value="UniProtKB-KW"/>
</dbReference>
<protein>
    <recommendedName>
        <fullName evidence="2">histidine kinase</fullName>
        <ecNumber evidence="2">2.7.13.3</ecNumber>
    </recommendedName>
</protein>
<feature type="chain" id="PRO_5046316101" description="histidine kinase" evidence="5">
    <location>
        <begin position="21"/>
        <end position="980"/>
    </location>
</feature>
<keyword evidence="3" id="KW-0597">Phosphoprotein</keyword>
<keyword evidence="7" id="KW-0067">ATP-binding</keyword>
<dbReference type="InterPro" id="IPR015943">
    <property type="entry name" value="WD40/YVTN_repeat-like_dom_sf"/>
</dbReference>
<keyword evidence="4" id="KW-0812">Transmembrane</keyword>
<dbReference type="Pfam" id="PF02518">
    <property type="entry name" value="HATPase_c"/>
    <property type="match status" value="1"/>
</dbReference>
<evidence type="ECO:0000256" key="4">
    <source>
        <dbReference type="SAM" id="Phobius"/>
    </source>
</evidence>
<dbReference type="SUPFAM" id="SSF63829">
    <property type="entry name" value="Calcium-dependent phosphotriesterase"/>
    <property type="match status" value="1"/>
</dbReference>
<dbReference type="InterPro" id="IPR011110">
    <property type="entry name" value="Reg_prop"/>
</dbReference>
<dbReference type="PROSITE" id="PS50109">
    <property type="entry name" value="HIS_KIN"/>
    <property type="match status" value="1"/>
</dbReference>
<keyword evidence="7" id="KW-0547">Nucleotide-binding</keyword>
<dbReference type="SUPFAM" id="SSF47384">
    <property type="entry name" value="Homodimeric domain of signal transducing histidine kinase"/>
    <property type="match status" value="1"/>
</dbReference>
<evidence type="ECO:0000256" key="5">
    <source>
        <dbReference type="SAM" id="SignalP"/>
    </source>
</evidence>
<evidence type="ECO:0000256" key="3">
    <source>
        <dbReference type="ARBA" id="ARBA00022553"/>
    </source>
</evidence>
<dbReference type="Gene3D" id="2.130.10.10">
    <property type="entry name" value="YVTN repeat-like/Quinoprotein amine dehydrogenase"/>
    <property type="match status" value="2"/>
</dbReference>
<reference evidence="7 8" key="1">
    <citation type="submission" date="2024-01" db="EMBL/GenBank/DDBJ databases">
        <title>Chryseobacterium sp. T9W2-O.</title>
        <authorList>
            <person name="Maltman C."/>
        </authorList>
    </citation>
    <scope>NUCLEOTIDE SEQUENCE [LARGE SCALE GENOMIC DNA]</scope>
    <source>
        <strain evidence="7 8">T9W2-O</strain>
    </source>
</reference>
<sequence length="980" mass="113780">MKYLCLLSLVLLFVRFSAQQETYYEKWYNADESKLPQNTIKSIVKDKYGFIWLSTENGIVRYDGRSFLTYDINVPSVENRTLMIDGSADDDWLFTFYNSGEIPALITKRKFSVISDTGSLIFKQLKPHGTENLWKVLKESPEFIHKGKFFFYISKNEFYYIDNYKLFYQKNGKKKFVRNVKGYLFYRFFLLENQLFYLKDDAVIEKNEKTGLVEEHQSGIVCKKDFDYFINTPNKQLLIRNDNKIYLIEYKNKKILSTLVCSSKTIKGLAVTCMYYDKPTRTLIVGTVSQGFLLIRKNFINSYNAPDQTIFHALAPYSAEEIITSRGDIFGSKGYVKKLQFPNRDPYGILALGKDEFILKNEHGIVLWSQNKAKTLRYFGKDAAVNGFSTIPGNKIWISLFSGNKNLLGYIVVKNQEIIREKFYAINIPVRGIAQVDNEEFLLAAHNGLYLFNEKKSTRKTLVKDISFRSINNNNDNLFWVQTYGKGLYLYKEGRLYGPPKKNSILSSVHSVIDDGKGYYWLSSNKGLFQVKKDILIRSYIKQNSDFYIHRYSRKDGLLTSEFNGGANVNGLLNNGFAIFPSMNGLVYINTKNAFPVLPGSEYYIDRVAVNEKEKNVAGVLNLENNFGYVKIFVDYINFGNQGNDYIDYKIDDNKWQPLPDNRVISINSLTHGNHRIYVRKLKDFSSNYHYKTLEIFVKPAFWETTFFKLFAVIIMLLIFYSFYRIRLKQIEKESLILNAKIDERTRELKETIGSLSKTREELYAQLYRQKKLVAAISHDIKSPLKFINMSTEILEDSIDDDCYEKKVIASIKESSAQILDFIDSTINYNKIFIYDNYKTRENIKLRDFIFQRMRLFTNTADFKFIQIQNNISENDVLVSNPDVLSIVIHNILDNAIKYTDQGFIYIYGITNECRYDLVIEDTGLGMSEEELAKIKPAQDYSGSRLGMKIVKELLPLIDVSFDIESKKGEGTKIILTFEV</sequence>
<comment type="caution">
    <text evidence="7">The sequence shown here is derived from an EMBL/GenBank/DDBJ whole genome shotgun (WGS) entry which is preliminary data.</text>
</comment>
<evidence type="ECO:0000259" key="6">
    <source>
        <dbReference type="PROSITE" id="PS50109"/>
    </source>
</evidence>
<organism evidence="7 8">
    <name type="scientific">Chryseobacterium salviniae</name>
    <dbReference type="NCBI Taxonomy" id="3101750"/>
    <lineage>
        <taxon>Bacteria</taxon>
        <taxon>Pseudomonadati</taxon>
        <taxon>Bacteroidota</taxon>
        <taxon>Flavobacteriia</taxon>
        <taxon>Flavobacteriales</taxon>
        <taxon>Weeksellaceae</taxon>
        <taxon>Chryseobacterium group</taxon>
        <taxon>Chryseobacterium</taxon>
    </lineage>
</organism>
<gene>
    <name evidence="7" type="ORF">SOP96_07990</name>
</gene>
<dbReference type="EC" id="2.7.13.3" evidence="2"/>
<dbReference type="Gene3D" id="1.10.287.130">
    <property type="match status" value="1"/>
</dbReference>
<dbReference type="InterPro" id="IPR036097">
    <property type="entry name" value="HisK_dim/P_sf"/>
</dbReference>
<keyword evidence="8" id="KW-1185">Reference proteome</keyword>